<keyword evidence="3" id="KW-1185">Reference proteome</keyword>
<keyword evidence="1" id="KW-0175">Coiled coil</keyword>
<dbReference type="RefSeq" id="WP_254577836.1">
    <property type="nucleotide sequence ID" value="NZ_CP100595.1"/>
</dbReference>
<sequence length="96" mass="11398">MDALTLVLILLIIFATYLIYKQFSQKIAVKPSAVKKDEIIEEYKQKLEQIKTNYKDDESKLKIEKMKFIKQVNTELSMNLFFDEHEAKKIIQDLLK</sequence>
<protein>
    <submittedName>
        <fullName evidence="2">Uncharacterized protein</fullName>
    </submittedName>
</protein>
<gene>
    <name evidence="2" type="ORF">NJU99_06095</name>
</gene>
<proteinExistence type="predicted"/>
<evidence type="ECO:0000313" key="3">
    <source>
        <dbReference type="Proteomes" id="UP001060012"/>
    </source>
</evidence>
<dbReference type="Proteomes" id="UP001060012">
    <property type="component" value="Chromosome"/>
</dbReference>
<evidence type="ECO:0000256" key="1">
    <source>
        <dbReference type="SAM" id="Coils"/>
    </source>
</evidence>
<evidence type="ECO:0000313" key="2">
    <source>
        <dbReference type="EMBL" id="UTJ07662.1"/>
    </source>
</evidence>
<organism evidence="2 3">
    <name type="scientific">Arcobacter roscoffensis</name>
    <dbReference type="NCBI Taxonomy" id="2961520"/>
    <lineage>
        <taxon>Bacteria</taxon>
        <taxon>Pseudomonadati</taxon>
        <taxon>Campylobacterota</taxon>
        <taxon>Epsilonproteobacteria</taxon>
        <taxon>Campylobacterales</taxon>
        <taxon>Arcobacteraceae</taxon>
        <taxon>Arcobacter</taxon>
    </lineage>
</organism>
<name>A0ABY5E7M7_9BACT</name>
<feature type="coiled-coil region" evidence="1">
    <location>
        <begin position="33"/>
        <end position="64"/>
    </location>
</feature>
<accession>A0ABY5E7M7</accession>
<reference evidence="2" key="1">
    <citation type="submission" date="2022-07" db="EMBL/GenBank/DDBJ databases">
        <title>Arcobacter roscoffensis sp. nov., a marine bacterium isolated from coastal seawater collected from Roscoff, France.</title>
        <authorList>
            <person name="Pascual J."/>
            <person name="Lepeaux C."/>
            <person name="Methner A."/>
            <person name="Overmann J."/>
        </authorList>
    </citation>
    <scope>NUCLEOTIDE SEQUENCE</scope>
    <source>
        <strain evidence="2">ARW1-2F2</strain>
    </source>
</reference>
<dbReference type="EMBL" id="CP100595">
    <property type="protein sequence ID" value="UTJ07662.1"/>
    <property type="molecule type" value="Genomic_DNA"/>
</dbReference>